<dbReference type="AlphaFoldDB" id="A0NR93"/>
<dbReference type="EMBL" id="AAUW01000005">
    <property type="protein sequence ID" value="EAV44674.1"/>
    <property type="molecule type" value="Genomic_DNA"/>
</dbReference>
<gene>
    <name evidence="1" type="ORF">SIAM614_07338</name>
</gene>
<reference evidence="1 2" key="1">
    <citation type="submission" date="2006-05" db="EMBL/GenBank/DDBJ databases">
        <authorList>
            <person name="King G."/>
            <person name="Ferriera S."/>
            <person name="Johnson J."/>
            <person name="Kravitz S."/>
            <person name="Beeson K."/>
            <person name="Sutton G."/>
            <person name="Rogers Y.-H."/>
            <person name="Friedman R."/>
            <person name="Frazier M."/>
            <person name="Venter J.C."/>
        </authorList>
    </citation>
    <scope>NUCLEOTIDE SEQUENCE [LARGE SCALE GENOMIC DNA]</scope>
    <source>
        <strain evidence="2">ATCC 25650 / DSM 13394 / JCM 20685 / NBRC 16684 / NCIMB 2208 / IAM 12614 / B1</strain>
    </source>
</reference>
<evidence type="ECO:0000313" key="1">
    <source>
        <dbReference type="EMBL" id="EAV44674.1"/>
    </source>
</evidence>
<dbReference type="PANTHER" id="PTHR34129:SF1">
    <property type="entry name" value="DUF952 DOMAIN-CONTAINING PROTEIN"/>
    <property type="match status" value="1"/>
</dbReference>
<proteinExistence type="predicted"/>
<dbReference type="Gene3D" id="3.20.170.20">
    <property type="entry name" value="Protein of unknown function DUF952"/>
    <property type="match status" value="1"/>
</dbReference>
<dbReference type="eggNOG" id="COG3502">
    <property type="taxonomic scope" value="Bacteria"/>
</dbReference>
<dbReference type="PANTHER" id="PTHR34129">
    <property type="entry name" value="BLR1139 PROTEIN"/>
    <property type="match status" value="1"/>
</dbReference>
<sequence length="132" mass="14563">MRRAFACHAVAGTRQGRQMTLIFKIVPKSLWQEAIGLGVFKGAPVDLQDGFIHFSAEDQVRETAAKHFAGQQELLLAAFDADSFGDKLKWETSRGGALFPHLYAPLDPTTALWVKDLPLSPDGSHDFPELAR</sequence>
<dbReference type="Proteomes" id="UP000004848">
    <property type="component" value="Unassembled WGS sequence"/>
</dbReference>
<evidence type="ECO:0008006" key="3">
    <source>
        <dbReference type="Google" id="ProtNLM"/>
    </source>
</evidence>
<dbReference type="InterPro" id="IPR009297">
    <property type="entry name" value="DUF952"/>
</dbReference>
<comment type="caution">
    <text evidence="1">The sequence shown here is derived from an EMBL/GenBank/DDBJ whole genome shotgun (WGS) entry which is preliminary data.</text>
</comment>
<evidence type="ECO:0000313" key="2">
    <source>
        <dbReference type="Proteomes" id="UP000004848"/>
    </source>
</evidence>
<name>A0NR93_ROSAI</name>
<dbReference type="Pfam" id="PF06108">
    <property type="entry name" value="DUF952"/>
    <property type="match status" value="1"/>
</dbReference>
<dbReference type="SUPFAM" id="SSF56399">
    <property type="entry name" value="ADP-ribosylation"/>
    <property type="match status" value="1"/>
</dbReference>
<organism evidence="1 2">
    <name type="scientific">Roseibium aggregatum (strain ATCC 25650 / DSM 13394 / JCM 20685 / NBRC 16684 / NCIMB 2208 / IAM 12614 / B1)</name>
    <name type="common">Stappia aggregata</name>
    <dbReference type="NCBI Taxonomy" id="384765"/>
    <lineage>
        <taxon>Bacteria</taxon>
        <taxon>Pseudomonadati</taxon>
        <taxon>Pseudomonadota</taxon>
        <taxon>Alphaproteobacteria</taxon>
        <taxon>Hyphomicrobiales</taxon>
        <taxon>Stappiaceae</taxon>
        <taxon>Roseibium</taxon>
    </lineage>
</organism>
<protein>
    <recommendedName>
        <fullName evidence="3">DUF952 domain-containing protein</fullName>
    </recommendedName>
</protein>
<accession>A0NR93</accession>